<dbReference type="Gene3D" id="3.40.190.10">
    <property type="entry name" value="Periplasmic binding protein-like II"/>
    <property type="match status" value="2"/>
</dbReference>
<evidence type="ECO:0000256" key="1">
    <source>
        <dbReference type="ARBA" id="ARBA00022729"/>
    </source>
</evidence>
<proteinExistence type="predicted"/>
<protein>
    <submittedName>
        <fullName evidence="7">Transporter substrate-binding domain-containing protein</fullName>
    </submittedName>
</protein>
<evidence type="ECO:0000256" key="4">
    <source>
        <dbReference type="SAM" id="SignalP"/>
    </source>
</evidence>
<dbReference type="SUPFAM" id="SSF53850">
    <property type="entry name" value="Periplasmic binding protein-like II"/>
    <property type="match status" value="1"/>
</dbReference>
<keyword evidence="8" id="KW-1185">Reference proteome</keyword>
<gene>
    <name evidence="7" type="ORF">ACFFGV_11875</name>
</gene>
<sequence>MKKMFMLIITILSISLLAACGNSGSTEGETSGDSGDGSSSEGETYTVATDANFKPFEFKDPDTGEMTGFDIELLQAIADEEGFQVEFKTMKFAGLLSGLQAGRYPIGIAGISITDERKEKMDFSDPYYDSGLILMVPKDSDIQSIDDVDGKSVGTRQGSTSEEYLNNKTDATVESFPDIITAYMDVKNGRLDAALYDLPNVQYFVQQQGEGELKTVGDVLQGESYGIALPKDSDLTETINSGLQTLKDNGTYDELYEKYFGEAPE</sequence>
<feature type="chain" id="PRO_5045219253" evidence="4">
    <location>
        <begin position="19"/>
        <end position="265"/>
    </location>
</feature>
<feature type="domain" description="Solute-binding protein family 3/N-terminal" evidence="5">
    <location>
        <begin position="44"/>
        <end position="263"/>
    </location>
</feature>
<evidence type="ECO:0000313" key="8">
    <source>
        <dbReference type="Proteomes" id="UP001589836"/>
    </source>
</evidence>
<dbReference type="EMBL" id="JBHLTP010000010">
    <property type="protein sequence ID" value="MFC0524264.1"/>
    <property type="molecule type" value="Genomic_DNA"/>
</dbReference>
<dbReference type="InterPro" id="IPR001638">
    <property type="entry name" value="Solute-binding_3/MltF_N"/>
</dbReference>
<dbReference type="Proteomes" id="UP001589836">
    <property type="component" value="Unassembled WGS sequence"/>
</dbReference>
<dbReference type="SMART" id="SM00079">
    <property type="entry name" value="PBPe"/>
    <property type="match status" value="1"/>
</dbReference>
<feature type="domain" description="Ionotropic glutamate receptor C-terminal" evidence="6">
    <location>
        <begin position="44"/>
        <end position="262"/>
    </location>
</feature>
<feature type="signal peptide" evidence="4">
    <location>
        <begin position="1"/>
        <end position="18"/>
    </location>
</feature>
<organism evidence="7 8">
    <name type="scientific">Pontibacillus salicampi</name>
    <dbReference type="NCBI Taxonomy" id="1449801"/>
    <lineage>
        <taxon>Bacteria</taxon>
        <taxon>Bacillati</taxon>
        <taxon>Bacillota</taxon>
        <taxon>Bacilli</taxon>
        <taxon>Bacillales</taxon>
        <taxon>Bacillaceae</taxon>
        <taxon>Pontibacillus</taxon>
    </lineage>
</organism>
<evidence type="ECO:0000259" key="5">
    <source>
        <dbReference type="SMART" id="SM00062"/>
    </source>
</evidence>
<dbReference type="PANTHER" id="PTHR35936:SF38">
    <property type="entry name" value="GLUTAMINE-BINDING PERIPLASMIC PROTEIN"/>
    <property type="match status" value="1"/>
</dbReference>
<accession>A0ABV6LPR1</accession>
<evidence type="ECO:0000256" key="2">
    <source>
        <dbReference type="ARBA" id="ARBA00023139"/>
    </source>
</evidence>
<dbReference type="RefSeq" id="WP_377348067.1">
    <property type="nucleotide sequence ID" value="NZ_JBHLTP010000010.1"/>
</dbReference>
<dbReference type="PANTHER" id="PTHR35936">
    <property type="entry name" value="MEMBRANE-BOUND LYTIC MUREIN TRANSGLYCOSYLASE F"/>
    <property type="match status" value="1"/>
</dbReference>
<evidence type="ECO:0000313" key="7">
    <source>
        <dbReference type="EMBL" id="MFC0524264.1"/>
    </source>
</evidence>
<comment type="caution">
    <text evidence="7">The sequence shown here is derived from an EMBL/GenBank/DDBJ whole genome shotgun (WGS) entry which is preliminary data.</text>
</comment>
<reference evidence="7 8" key="1">
    <citation type="submission" date="2024-09" db="EMBL/GenBank/DDBJ databases">
        <authorList>
            <person name="Sun Q."/>
            <person name="Mori K."/>
        </authorList>
    </citation>
    <scope>NUCLEOTIDE SEQUENCE [LARGE SCALE GENOMIC DNA]</scope>
    <source>
        <strain evidence="7 8">NCAIM B.02529</strain>
    </source>
</reference>
<dbReference type="Pfam" id="PF00497">
    <property type="entry name" value="SBP_bac_3"/>
    <property type="match status" value="1"/>
</dbReference>
<evidence type="ECO:0000256" key="3">
    <source>
        <dbReference type="ARBA" id="ARBA00023288"/>
    </source>
</evidence>
<name>A0ABV6LPR1_9BACI</name>
<dbReference type="SMART" id="SM00062">
    <property type="entry name" value="PBPb"/>
    <property type="match status" value="1"/>
</dbReference>
<keyword evidence="2" id="KW-0564">Palmitate</keyword>
<dbReference type="InterPro" id="IPR001320">
    <property type="entry name" value="Iontro_rcpt_C"/>
</dbReference>
<dbReference type="PROSITE" id="PS51257">
    <property type="entry name" value="PROKAR_LIPOPROTEIN"/>
    <property type="match status" value="1"/>
</dbReference>
<keyword evidence="1 4" id="KW-0732">Signal</keyword>
<evidence type="ECO:0000259" key="6">
    <source>
        <dbReference type="SMART" id="SM00079"/>
    </source>
</evidence>
<keyword evidence="3" id="KW-0449">Lipoprotein</keyword>